<dbReference type="AlphaFoldDB" id="A0A1G4KK36"/>
<dbReference type="EMBL" id="LT598453">
    <property type="protein sequence ID" value="SCV04871.1"/>
    <property type="molecule type" value="Genomic_DNA"/>
</dbReference>
<evidence type="ECO:0000313" key="4">
    <source>
        <dbReference type="Proteomes" id="UP000189911"/>
    </source>
</evidence>
<dbReference type="PROSITE" id="PS51257">
    <property type="entry name" value="PROKAR_LIPOPROTEIN"/>
    <property type="match status" value="1"/>
</dbReference>
<feature type="transmembrane region" description="Helical" evidence="2">
    <location>
        <begin position="240"/>
        <end position="264"/>
    </location>
</feature>
<protein>
    <submittedName>
        <fullName evidence="3">LANO_0G13256g1_1</fullName>
    </submittedName>
</protein>
<keyword evidence="4" id="KW-1185">Reference proteome</keyword>
<feature type="transmembrane region" description="Helical" evidence="2">
    <location>
        <begin position="329"/>
        <end position="348"/>
    </location>
</feature>
<proteinExistence type="predicted"/>
<name>A0A1G4KK36_9SACH</name>
<gene>
    <name evidence="3" type="ORF">LANO_0G13256G</name>
</gene>
<dbReference type="OrthoDB" id="4073891at2759"/>
<feature type="region of interest" description="Disordered" evidence="1">
    <location>
        <begin position="189"/>
        <end position="214"/>
    </location>
</feature>
<evidence type="ECO:0000313" key="3">
    <source>
        <dbReference type="EMBL" id="SCV04871.1"/>
    </source>
</evidence>
<keyword evidence="2" id="KW-0472">Membrane</keyword>
<keyword evidence="2" id="KW-0812">Transmembrane</keyword>
<evidence type="ECO:0000256" key="1">
    <source>
        <dbReference type="SAM" id="MobiDB-lite"/>
    </source>
</evidence>
<keyword evidence="2" id="KW-1133">Transmembrane helix</keyword>
<dbReference type="Proteomes" id="UP000189911">
    <property type="component" value="Chromosome G"/>
</dbReference>
<accession>A0A1G4KK36</accession>
<reference evidence="4" key="1">
    <citation type="submission" date="2016-03" db="EMBL/GenBank/DDBJ databases">
        <authorList>
            <person name="Devillers Hugo."/>
        </authorList>
    </citation>
    <scope>NUCLEOTIDE SEQUENCE [LARGE SCALE GENOMIC DNA]</scope>
</reference>
<evidence type="ECO:0000256" key="2">
    <source>
        <dbReference type="SAM" id="Phobius"/>
    </source>
</evidence>
<sequence>MRPKSLFNKMKSPLLAFATLACLWFSILIILFSLVLLHLPSVSCTSIGGPRFCVPQYKIQFLEVPDGDQDLLLGAKDLLTLLSYVAVDLNSKIRPAVPTDYDDVNLVNTFNPSNTFKINHLGYCKEQPGVKKIPSYCSDNGNGLELISMLVRDVGVQFGITSSKNPRIMGDSFVYAFKLGLRTLVESRRGNPKSGSAFSKYIPSESSSPPLEGDPESFSRWSGVAGFLLLMQKFCWSMSLINLVEFSMCILVIVSTIIMAPAALTGRKSSNWHMVDEFGCLVLKIIPMLTVIVSFLGVFSSSLFHATLIKSSATYGLSHRYYELQIGSGFYLSIVRLILECVLLWQILKFNKHIKKVEHTSGLSPAVVENWHKDLETDSVLSSGITV</sequence>
<organism evidence="3 4">
    <name type="scientific">Lachancea nothofagi CBS 11611</name>
    <dbReference type="NCBI Taxonomy" id="1266666"/>
    <lineage>
        <taxon>Eukaryota</taxon>
        <taxon>Fungi</taxon>
        <taxon>Dikarya</taxon>
        <taxon>Ascomycota</taxon>
        <taxon>Saccharomycotina</taxon>
        <taxon>Saccharomycetes</taxon>
        <taxon>Saccharomycetales</taxon>
        <taxon>Saccharomycetaceae</taxon>
        <taxon>Lachancea</taxon>
    </lineage>
</organism>
<feature type="transmembrane region" description="Helical" evidence="2">
    <location>
        <begin position="285"/>
        <end position="309"/>
    </location>
</feature>